<dbReference type="PANTHER" id="PTHR13261:SF0">
    <property type="entry name" value="BRCA2 AND CDKN1A-INTERACTING PROTEIN"/>
    <property type="match status" value="1"/>
</dbReference>
<evidence type="ECO:0000256" key="2">
    <source>
        <dbReference type="SAM" id="MobiDB-lite"/>
    </source>
</evidence>
<reference evidence="3 4" key="1">
    <citation type="submission" date="2019-04" db="EMBL/GenBank/DDBJ databases">
        <title>An improved genome assembly and genetic linkage map for asparagus bean, Vigna unguiculata ssp. sesquipedialis.</title>
        <authorList>
            <person name="Xia Q."/>
            <person name="Zhang R."/>
            <person name="Dong Y."/>
        </authorList>
    </citation>
    <scope>NUCLEOTIDE SEQUENCE [LARGE SCALE GENOMIC DNA]</scope>
    <source>
        <tissue evidence="3">Leaf</tissue>
    </source>
</reference>
<dbReference type="Pfam" id="PF13862">
    <property type="entry name" value="BCCIP"/>
    <property type="match status" value="1"/>
</dbReference>
<evidence type="ECO:0000256" key="1">
    <source>
        <dbReference type="ARBA" id="ARBA00006781"/>
    </source>
</evidence>
<proteinExistence type="inferred from homology"/>
<gene>
    <name evidence="3" type="ORF">DEO72_LG6g370</name>
</gene>
<evidence type="ECO:0000313" key="3">
    <source>
        <dbReference type="EMBL" id="QCD95675.1"/>
    </source>
</evidence>
<dbReference type="OrthoDB" id="27543at2759"/>
<evidence type="ECO:0000313" key="4">
    <source>
        <dbReference type="Proteomes" id="UP000501690"/>
    </source>
</evidence>
<dbReference type="PANTHER" id="PTHR13261">
    <property type="entry name" value="BRCA2 AND CDKN1A INTERACTING PROTEIN"/>
    <property type="match status" value="1"/>
</dbReference>
<name>A0A4D6M3F6_VIGUN</name>
<dbReference type="EMBL" id="CP039350">
    <property type="protein sequence ID" value="QCD95675.1"/>
    <property type="molecule type" value="Genomic_DNA"/>
</dbReference>
<dbReference type="Gramene" id="Vigun01g029600.1.v1.2">
    <property type="protein sequence ID" value="Vigun01g029600.1.v1.2"/>
    <property type="gene ID" value="Vigun01g029600.v1.2"/>
</dbReference>
<feature type="region of interest" description="Disordered" evidence="2">
    <location>
        <begin position="1"/>
        <end position="27"/>
    </location>
</feature>
<dbReference type="AlphaFoldDB" id="A0A4D6M3F6"/>
<dbReference type="Proteomes" id="UP000501690">
    <property type="component" value="Linkage Group LG6"/>
</dbReference>
<dbReference type="GO" id="GO:0005634">
    <property type="term" value="C:nucleus"/>
    <property type="evidence" value="ECO:0007669"/>
    <property type="project" value="TreeGrafter"/>
</dbReference>
<comment type="similarity">
    <text evidence="1">Belongs to the BCP1 family.</text>
</comment>
<feature type="region of interest" description="Disordered" evidence="2">
    <location>
        <begin position="46"/>
        <end position="72"/>
    </location>
</feature>
<sequence length="348" mass="40578">MMRYKVLKSNTETLPRPKRRRQRPKSWPITFSPFARSLVLARMHSLHAPKRRSQNPNPTLPAKEPQPAQSSHHHLNGVVREDFSKPEHSESSDEDSDGVVQADFSFFDPKPDDFHGVKTLLQNYLDNEEWDLSAFVELILEQSTVGTVVKIEDDEDEGIFALVTALNLYRYREHRCMVTLKDFLLHKAHQEKDVADKLRLLLVEQERDVAILVSQRMVNLPPQLLPPLYDALFDEVLWATEDEPTEELRNSFKFKHYIILSKVYVLKNAEQKTKRDNDNDNEEGIIYLKLEDEIFHKLSSWSFYFPWQSQQPAPHELKNYKSTGLIMAVEADKIPKFRQELAAVINET</sequence>
<protein>
    <submittedName>
        <fullName evidence="3">BCP1 family</fullName>
    </submittedName>
</protein>
<organism evidence="3 4">
    <name type="scientific">Vigna unguiculata</name>
    <name type="common">Cowpea</name>
    <dbReference type="NCBI Taxonomy" id="3917"/>
    <lineage>
        <taxon>Eukaryota</taxon>
        <taxon>Viridiplantae</taxon>
        <taxon>Streptophyta</taxon>
        <taxon>Embryophyta</taxon>
        <taxon>Tracheophyta</taxon>
        <taxon>Spermatophyta</taxon>
        <taxon>Magnoliopsida</taxon>
        <taxon>eudicotyledons</taxon>
        <taxon>Gunneridae</taxon>
        <taxon>Pentapetalae</taxon>
        <taxon>rosids</taxon>
        <taxon>fabids</taxon>
        <taxon>Fabales</taxon>
        <taxon>Fabaceae</taxon>
        <taxon>Papilionoideae</taxon>
        <taxon>50 kb inversion clade</taxon>
        <taxon>NPAAA clade</taxon>
        <taxon>indigoferoid/millettioid clade</taxon>
        <taxon>Phaseoleae</taxon>
        <taxon>Vigna</taxon>
    </lineage>
</organism>
<accession>A0A4D6M3F6</accession>
<dbReference type="InterPro" id="IPR025602">
    <property type="entry name" value="BCP1_family"/>
</dbReference>
<keyword evidence="4" id="KW-1185">Reference proteome</keyword>